<evidence type="ECO:0000256" key="5">
    <source>
        <dbReference type="ARBA" id="ARBA00022825"/>
    </source>
</evidence>
<dbReference type="InterPro" id="IPR043504">
    <property type="entry name" value="Peptidase_S1_PA_chymotrypsin"/>
</dbReference>
<accession>A0A7W7SQX7</accession>
<dbReference type="PIRSF" id="PIRSF001134">
    <property type="entry name" value="Streptogrisin"/>
    <property type="match status" value="1"/>
</dbReference>
<dbReference type="EC" id="3.4.21.-" evidence="13"/>
<dbReference type="GO" id="GO:0005975">
    <property type="term" value="P:carbohydrate metabolic process"/>
    <property type="evidence" value="ECO:0007669"/>
    <property type="project" value="InterPro"/>
</dbReference>
<keyword evidence="7 9" id="KW-1015">Disulfide bond</keyword>
<name>A0A7W7SQX7_9ACTN</name>
<evidence type="ECO:0000256" key="7">
    <source>
        <dbReference type="ARBA" id="ARBA00023157"/>
    </source>
</evidence>
<dbReference type="Pfam" id="PF02983">
    <property type="entry name" value="Pro_Al_protease"/>
    <property type="match status" value="1"/>
</dbReference>
<feature type="compositionally biased region" description="Low complexity" evidence="10">
    <location>
        <begin position="388"/>
        <end position="405"/>
    </location>
</feature>
<organism evidence="13 14">
    <name type="scientific">Micromonospora polyrhachis</name>
    <dbReference type="NCBI Taxonomy" id="1282883"/>
    <lineage>
        <taxon>Bacteria</taxon>
        <taxon>Bacillati</taxon>
        <taxon>Actinomycetota</taxon>
        <taxon>Actinomycetes</taxon>
        <taxon>Micromonosporales</taxon>
        <taxon>Micromonosporaceae</taxon>
        <taxon>Micromonospora</taxon>
    </lineage>
</organism>
<dbReference type="InterPro" id="IPR009003">
    <property type="entry name" value="Peptidase_S1_PA"/>
</dbReference>
<feature type="active site" description="Charge relay system" evidence="8">
    <location>
        <position position="340"/>
    </location>
</feature>
<dbReference type="PRINTS" id="PR00861">
    <property type="entry name" value="ALYTICPTASE"/>
</dbReference>
<dbReference type="Gene3D" id="2.10.10.20">
    <property type="entry name" value="Carbohydrate-binding module superfamily 5/12"/>
    <property type="match status" value="1"/>
</dbReference>
<dbReference type="GO" id="GO:0005576">
    <property type="term" value="C:extracellular region"/>
    <property type="evidence" value="ECO:0007669"/>
    <property type="project" value="InterPro"/>
</dbReference>
<keyword evidence="4 13" id="KW-0378">Hydrolase</keyword>
<keyword evidence="2" id="KW-0645">Protease</keyword>
<feature type="disulfide bond" evidence="9">
    <location>
        <begin position="298"/>
        <end position="308"/>
    </location>
</feature>
<reference evidence="13 14" key="1">
    <citation type="submission" date="2020-08" db="EMBL/GenBank/DDBJ databases">
        <title>Sequencing the genomes of 1000 actinobacteria strains.</title>
        <authorList>
            <person name="Klenk H.-P."/>
        </authorList>
    </citation>
    <scope>NUCLEOTIDE SEQUENCE [LARGE SCALE GENOMIC DNA]</scope>
    <source>
        <strain evidence="13 14">DSM 45886</strain>
    </source>
</reference>
<dbReference type="InterPro" id="IPR036573">
    <property type="entry name" value="CBM_sf_5/12"/>
</dbReference>
<comment type="caution">
    <text evidence="13">The sequence shown here is derived from an EMBL/GenBank/DDBJ whole genome shotgun (WGS) entry which is preliminary data.</text>
</comment>
<dbReference type="CDD" id="cd12214">
    <property type="entry name" value="ChiA1_BD"/>
    <property type="match status" value="1"/>
</dbReference>
<proteinExistence type="inferred from homology"/>
<feature type="domain" description="Chitin-binding type-3" evidence="12">
    <location>
        <begin position="403"/>
        <end position="449"/>
    </location>
</feature>
<dbReference type="InterPro" id="IPR001316">
    <property type="entry name" value="Pept_S1A_streptogrisin"/>
</dbReference>
<comment type="similarity">
    <text evidence="1">Belongs to the peptidase S1 family.</text>
</comment>
<dbReference type="CDD" id="cd21112">
    <property type="entry name" value="alphaLP-like"/>
    <property type="match status" value="1"/>
</dbReference>
<dbReference type="InterPro" id="IPR003610">
    <property type="entry name" value="CBM5/12"/>
</dbReference>
<dbReference type="Pfam" id="PF02839">
    <property type="entry name" value="CBM_5_12"/>
    <property type="match status" value="1"/>
</dbReference>
<dbReference type="SUPFAM" id="SSF50494">
    <property type="entry name" value="Trypsin-like serine proteases"/>
    <property type="match status" value="1"/>
</dbReference>
<evidence type="ECO:0000256" key="11">
    <source>
        <dbReference type="SAM" id="SignalP"/>
    </source>
</evidence>
<evidence type="ECO:0000313" key="14">
    <source>
        <dbReference type="Proteomes" id="UP000578819"/>
    </source>
</evidence>
<dbReference type="InterPro" id="IPR004236">
    <property type="entry name" value="Pept_S1_alpha_lytic"/>
</dbReference>
<dbReference type="InterPro" id="IPR001254">
    <property type="entry name" value="Trypsin_dom"/>
</dbReference>
<dbReference type="GO" id="GO:0030246">
    <property type="term" value="F:carbohydrate binding"/>
    <property type="evidence" value="ECO:0007669"/>
    <property type="project" value="InterPro"/>
</dbReference>
<evidence type="ECO:0000256" key="1">
    <source>
        <dbReference type="ARBA" id="ARBA00007664"/>
    </source>
</evidence>
<evidence type="ECO:0000256" key="3">
    <source>
        <dbReference type="ARBA" id="ARBA00022729"/>
    </source>
</evidence>
<feature type="region of interest" description="Disordered" evidence="10">
    <location>
        <begin position="388"/>
        <end position="408"/>
    </location>
</feature>
<keyword evidence="3 11" id="KW-0732">Signal</keyword>
<dbReference type="GO" id="GO:0004252">
    <property type="term" value="F:serine-type endopeptidase activity"/>
    <property type="evidence" value="ECO:0007669"/>
    <property type="project" value="InterPro"/>
</dbReference>
<sequence length="449" mass="45363">MSRKPTMLTVSVLTAVGMAAAVALAGNALAGTAGNGATPAAGAGAPAGMEPAAFAAMQRDLKLTPAQARDRLAKEDRAARAQQVLRQTLGAGYAGTWLSADASTITVAVTDRAHETAVRAIGATPKLVTRSEAQLDALVGRLDAYSASVPKTVKGWYADVTSNAVVVLSATGVDPAAAAFVKASGVDPGAVRVETTTENPRTYIDVIGGNAYYMSGGGRCSVGFSVNGGFVTAGHCGRTGSRTTQPSGTFRGSSFPGNDYAWVQVDAGNTPRGLVNNYAGGTVAVAGSQEAAIGASVCRSGSTTGWRCGVIQQKNASVTYQEGTVTGLVRSNACAEPGDSGGSWLAGNQAQGVTSGGSGTCSSGNSVMYYQPVNEILQAYSLTLITSGGPSPTPTSSQTSNPGGTWAPGVTYQPGATVTYGSQTYRCLQGHTSMAGWEPPVVPALWQAI</sequence>
<evidence type="ECO:0000313" key="13">
    <source>
        <dbReference type="EMBL" id="MBB4959319.1"/>
    </source>
</evidence>
<gene>
    <name evidence="13" type="ORF">FHR38_003052</name>
</gene>
<feature type="chain" id="PRO_5031071702" evidence="11">
    <location>
        <begin position="31"/>
        <end position="449"/>
    </location>
</feature>
<feature type="disulfide bond" evidence="9">
    <location>
        <begin position="334"/>
        <end position="361"/>
    </location>
</feature>
<protein>
    <submittedName>
        <fullName evidence="13">Streptogrisin C</fullName>
        <ecNumber evidence="13">3.4.21.-</ecNumber>
    </submittedName>
</protein>
<keyword evidence="5" id="KW-0720">Serine protease</keyword>
<dbReference type="SUPFAM" id="SSF51055">
    <property type="entry name" value="Carbohydrate binding domain"/>
    <property type="match status" value="1"/>
</dbReference>
<evidence type="ECO:0000259" key="12">
    <source>
        <dbReference type="SMART" id="SM00495"/>
    </source>
</evidence>
<feature type="active site" description="Charge relay system" evidence="8">
    <location>
        <position position="235"/>
    </location>
</feature>
<evidence type="ECO:0000256" key="10">
    <source>
        <dbReference type="SAM" id="MobiDB-lite"/>
    </source>
</evidence>
<feature type="signal peptide" evidence="11">
    <location>
        <begin position="1"/>
        <end position="30"/>
    </location>
</feature>
<evidence type="ECO:0000256" key="4">
    <source>
        <dbReference type="ARBA" id="ARBA00022801"/>
    </source>
</evidence>
<dbReference type="GO" id="GO:0004553">
    <property type="term" value="F:hydrolase activity, hydrolyzing O-glycosyl compounds"/>
    <property type="evidence" value="ECO:0007669"/>
    <property type="project" value="InterPro"/>
</dbReference>
<keyword evidence="14" id="KW-1185">Reference proteome</keyword>
<evidence type="ECO:0000256" key="6">
    <source>
        <dbReference type="ARBA" id="ARBA00023145"/>
    </source>
</evidence>
<dbReference type="SUPFAM" id="SSF54806">
    <property type="entry name" value="Alpha-lytic protease prodomain"/>
    <property type="match status" value="1"/>
</dbReference>
<dbReference type="Gene3D" id="2.40.10.10">
    <property type="entry name" value="Trypsin-like serine proteases"/>
    <property type="match status" value="2"/>
</dbReference>
<dbReference type="AlphaFoldDB" id="A0A7W7SQX7"/>
<evidence type="ECO:0000256" key="2">
    <source>
        <dbReference type="ARBA" id="ARBA00022670"/>
    </source>
</evidence>
<dbReference type="Pfam" id="PF00089">
    <property type="entry name" value="Trypsin"/>
    <property type="match status" value="1"/>
</dbReference>
<dbReference type="Proteomes" id="UP000578819">
    <property type="component" value="Unassembled WGS sequence"/>
</dbReference>
<feature type="active site" description="Charge relay system" evidence="8">
    <location>
        <position position="259"/>
    </location>
</feature>
<dbReference type="InterPro" id="IPR037295">
    <property type="entry name" value="Alpha-lytic_protease_prodomain"/>
</dbReference>
<dbReference type="InterPro" id="IPR035070">
    <property type="entry name" value="Streptogrisin_prodomain"/>
</dbReference>
<dbReference type="SMART" id="SM00495">
    <property type="entry name" value="ChtBD3"/>
    <property type="match status" value="1"/>
</dbReference>
<dbReference type="RefSeq" id="WP_184535270.1">
    <property type="nucleotide sequence ID" value="NZ_JACHJW010000001.1"/>
</dbReference>
<evidence type="ECO:0000256" key="9">
    <source>
        <dbReference type="PIRSR" id="PIRSR001134-2"/>
    </source>
</evidence>
<dbReference type="Gene3D" id="3.30.300.50">
    <property type="match status" value="2"/>
</dbReference>
<dbReference type="EMBL" id="JACHJW010000001">
    <property type="protein sequence ID" value="MBB4959319.1"/>
    <property type="molecule type" value="Genomic_DNA"/>
</dbReference>
<evidence type="ECO:0000256" key="8">
    <source>
        <dbReference type="PIRSR" id="PIRSR001134-1"/>
    </source>
</evidence>
<keyword evidence="6" id="KW-0865">Zymogen</keyword>
<feature type="disulfide bond" evidence="9">
    <location>
        <begin position="220"/>
        <end position="236"/>
    </location>
</feature>
<dbReference type="GO" id="GO:0006508">
    <property type="term" value="P:proteolysis"/>
    <property type="evidence" value="ECO:0007669"/>
    <property type="project" value="UniProtKB-KW"/>
</dbReference>